<proteinExistence type="predicted"/>
<name>A0ABW1CIN5_9ACTN</name>
<dbReference type="Proteomes" id="UP001596058">
    <property type="component" value="Unassembled WGS sequence"/>
</dbReference>
<evidence type="ECO:0000313" key="2">
    <source>
        <dbReference type="EMBL" id="MFC5825007.1"/>
    </source>
</evidence>
<evidence type="ECO:0000313" key="3">
    <source>
        <dbReference type="Proteomes" id="UP001596058"/>
    </source>
</evidence>
<reference evidence="3" key="1">
    <citation type="journal article" date="2019" name="Int. J. Syst. Evol. Microbiol.">
        <title>The Global Catalogue of Microorganisms (GCM) 10K type strain sequencing project: providing services to taxonomists for standard genome sequencing and annotation.</title>
        <authorList>
            <consortium name="The Broad Institute Genomics Platform"/>
            <consortium name="The Broad Institute Genome Sequencing Center for Infectious Disease"/>
            <person name="Wu L."/>
            <person name="Ma J."/>
        </authorList>
    </citation>
    <scope>NUCLEOTIDE SEQUENCE [LARGE SCALE GENOMIC DNA]</scope>
    <source>
        <strain evidence="3">CCUG 53903</strain>
    </source>
</reference>
<dbReference type="RefSeq" id="WP_379514526.1">
    <property type="nucleotide sequence ID" value="NZ_JBHSPA010000017.1"/>
</dbReference>
<keyword evidence="1" id="KW-1133">Transmembrane helix</keyword>
<keyword evidence="1" id="KW-0472">Membrane</keyword>
<dbReference type="EMBL" id="JBHSPA010000017">
    <property type="protein sequence ID" value="MFC5825007.1"/>
    <property type="molecule type" value="Genomic_DNA"/>
</dbReference>
<comment type="caution">
    <text evidence="2">The sequence shown here is derived from an EMBL/GenBank/DDBJ whole genome shotgun (WGS) entry which is preliminary data.</text>
</comment>
<keyword evidence="3" id="KW-1185">Reference proteome</keyword>
<feature type="transmembrane region" description="Helical" evidence="1">
    <location>
        <begin position="155"/>
        <end position="174"/>
    </location>
</feature>
<feature type="transmembrane region" description="Helical" evidence="1">
    <location>
        <begin position="124"/>
        <end position="143"/>
    </location>
</feature>
<gene>
    <name evidence="2" type="ORF">ACFPZ3_14195</name>
</gene>
<organism evidence="2 3">
    <name type="scientific">Nonomuraea insulae</name>
    <dbReference type="NCBI Taxonomy" id="1616787"/>
    <lineage>
        <taxon>Bacteria</taxon>
        <taxon>Bacillati</taxon>
        <taxon>Actinomycetota</taxon>
        <taxon>Actinomycetes</taxon>
        <taxon>Streptosporangiales</taxon>
        <taxon>Streptosporangiaceae</taxon>
        <taxon>Nonomuraea</taxon>
    </lineage>
</organism>
<feature type="transmembrane region" description="Helical" evidence="1">
    <location>
        <begin position="180"/>
        <end position="198"/>
    </location>
</feature>
<keyword evidence="1" id="KW-0812">Transmembrane</keyword>
<feature type="transmembrane region" description="Helical" evidence="1">
    <location>
        <begin position="50"/>
        <end position="76"/>
    </location>
</feature>
<protein>
    <recommendedName>
        <fullName evidence="4">DUF4386 domain-containing protein</fullName>
    </recommendedName>
</protein>
<evidence type="ECO:0008006" key="4">
    <source>
        <dbReference type="Google" id="ProtNLM"/>
    </source>
</evidence>
<evidence type="ECO:0000256" key="1">
    <source>
        <dbReference type="SAM" id="Phobius"/>
    </source>
</evidence>
<feature type="transmembrane region" description="Helical" evidence="1">
    <location>
        <begin position="7"/>
        <end position="30"/>
    </location>
</feature>
<feature type="transmembrane region" description="Helical" evidence="1">
    <location>
        <begin position="83"/>
        <end position="104"/>
    </location>
</feature>
<sequence>MDFSRISGLAAIGFAALIVGGNLIMVPYGLPLTGAPQAEVTAFFGTNGGIVGLASALGPATWFLATLFGAGAVSVLWQSERGWALTGFAGLILQNVTFTGVVAARLALTRTAAPPLWALHDGVFTLNGTFLALAMVGLSVGGLRARLIGPWHAGLGLVAAALQFTSASLAYVVMQGSLGFVGLAGWLLWVVWLVLWGVRLLRVRSVEAVTP</sequence>
<accession>A0ABW1CIN5</accession>